<dbReference type="Proteomes" id="UP001256827">
    <property type="component" value="Chromosome"/>
</dbReference>
<dbReference type="Pfam" id="PF14116">
    <property type="entry name" value="YyzF"/>
    <property type="match status" value="1"/>
</dbReference>
<evidence type="ECO:0000313" key="2">
    <source>
        <dbReference type="Proteomes" id="UP001256827"/>
    </source>
</evidence>
<dbReference type="InterPro" id="IPR025626">
    <property type="entry name" value="YyzF"/>
</dbReference>
<accession>A0ABY9T4K6</accession>
<proteinExistence type="predicted"/>
<protein>
    <submittedName>
        <fullName evidence="1">CxxH/CxxC protein</fullName>
    </submittedName>
</protein>
<dbReference type="NCBIfam" id="TIGR04129">
    <property type="entry name" value="CxxH_BA5709"/>
    <property type="match status" value="1"/>
</dbReference>
<gene>
    <name evidence="1" type="ORF">RGB73_29825</name>
</gene>
<dbReference type="EMBL" id="CP134050">
    <property type="protein sequence ID" value="WNC14809.1"/>
    <property type="molecule type" value="Genomic_DNA"/>
</dbReference>
<reference evidence="1 2" key="1">
    <citation type="submission" date="2023-09" db="EMBL/GenBank/DDBJ databases">
        <title>Complete Genome and Methylome dissection of Bacillus brevis NEB573 original source of BbsI restriction endonuclease.</title>
        <authorList>
            <person name="Fomenkov A."/>
            <person name="Roberts R.D."/>
        </authorList>
    </citation>
    <scope>NUCLEOTIDE SEQUENCE [LARGE SCALE GENOMIC DNA]</scope>
    <source>
        <strain evidence="1 2">NEB573</strain>
    </source>
</reference>
<keyword evidence="2" id="KW-1185">Reference proteome</keyword>
<organism evidence="1 2">
    <name type="scientific">Brevibacillus brevis</name>
    <name type="common">Bacillus brevis</name>
    <dbReference type="NCBI Taxonomy" id="1393"/>
    <lineage>
        <taxon>Bacteria</taxon>
        <taxon>Bacillati</taxon>
        <taxon>Bacillota</taxon>
        <taxon>Bacilli</taxon>
        <taxon>Bacillales</taxon>
        <taxon>Paenibacillaceae</taxon>
        <taxon>Brevibacillus</taxon>
    </lineage>
</organism>
<dbReference type="RefSeq" id="WP_310767524.1">
    <property type="nucleotide sequence ID" value="NZ_CP134050.1"/>
</dbReference>
<sequence>MDKKLESVTIEGKEVALQPGFPVRFACMEHFDQELDDYVNDFEAAPDTYRADLIADEMDKRCRECGAPAKVALLKEKGL</sequence>
<evidence type="ECO:0000313" key="1">
    <source>
        <dbReference type="EMBL" id="WNC14809.1"/>
    </source>
</evidence>
<name>A0ABY9T4K6_BREBE</name>